<dbReference type="Gene3D" id="3.40.50.300">
    <property type="entry name" value="P-loop containing nucleotide triphosphate hydrolases"/>
    <property type="match status" value="1"/>
</dbReference>
<dbReference type="GO" id="GO:0000400">
    <property type="term" value="F:four-way junction DNA binding"/>
    <property type="evidence" value="ECO:0007669"/>
    <property type="project" value="TreeGrafter"/>
</dbReference>
<dbReference type="PANTHER" id="PTHR46644">
    <property type="entry name" value="DNA REPAIR PROTEIN XRCC2"/>
    <property type="match status" value="1"/>
</dbReference>
<dbReference type="InterPro" id="IPR027417">
    <property type="entry name" value="P-loop_NTPase"/>
</dbReference>
<protein>
    <submittedName>
        <fullName evidence="2">Uncharacterized protein</fullName>
    </submittedName>
</protein>
<evidence type="ECO:0000313" key="3">
    <source>
        <dbReference type="Proteomes" id="UP000292082"/>
    </source>
</evidence>
<dbReference type="STRING" id="114155.A0A4Q9Q474"/>
<sequence>MHCELSASDILAEIQTESLQTFLTSVRHETSSAGSTYIPALDRHLSTANVSRTSHGWPLNRGDVIEVQGPAASGKTQFLCHMLLTCLMPSQHQGIHLGGWSKAAILFDTDGKFSTSRLHELLVSRLSRLLGRDSPHYTNVTIDLEDLATRCLENLHIFRPTSSAQLAITLIHLPNYHATNSRLQTTEIGILAIDSLSAFYWRDRYSLEQLRDATDGSSHATLPPNPLYYVVKALQEFRASHRPVILLSNWGLNAFSKPSAPGEPESPFYRQHLHPFPAPFEAHGAAEAISNIQNSQRERSASVDPSRDSPAGPARRQADVTRLPLHYHITLHPAPIDPFPASYALAEAIAQEHMRAALVNKGEIRGLLRTPGSSDVREFAFRIGDREIFVHEPERTP</sequence>
<dbReference type="GO" id="GO:0033063">
    <property type="term" value="C:Rad51B-Rad51C-Rad51D-XRCC2 complex"/>
    <property type="evidence" value="ECO:0007669"/>
    <property type="project" value="InterPro"/>
</dbReference>
<dbReference type="GO" id="GO:0005657">
    <property type="term" value="C:replication fork"/>
    <property type="evidence" value="ECO:0007669"/>
    <property type="project" value="InterPro"/>
</dbReference>
<organism evidence="2 3">
    <name type="scientific">Dichomitus squalens</name>
    <dbReference type="NCBI Taxonomy" id="114155"/>
    <lineage>
        <taxon>Eukaryota</taxon>
        <taxon>Fungi</taxon>
        <taxon>Dikarya</taxon>
        <taxon>Basidiomycota</taxon>
        <taxon>Agaricomycotina</taxon>
        <taxon>Agaricomycetes</taxon>
        <taxon>Polyporales</taxon>
        <taxon>Polyporaceae</taxon>
        <taxon>Dichomitus</taxon>
    </lineage>
</organism>
<evidence type="ECO:0000256" key="1">
    <source>
        <dbReference type="SAM" id="MobiDB-lite"/>
    </source>
</evidence>
<dbReference type="GO" id="GO:0000724">
    <property type="term" value="P:double-strand break repair via homologous recombination"/>
    <property type="evidence" value="ECO:0007669"/>
    <property type="project" value="InterPro"/>
</dbReference>
<dbReference type="SUPFAM" id="SSF52540">
    <property type="entry name" value="P-loop containing nucleoside triphosphate hydrolases"/>
    <property type="match status" value="1"/>
</dbReference>
<reference evidence="2 3" key="1">
    <citation type="submission" date="2019-01" db="EMBL/GenBank/DDBJ databases">
        <title>Draft genome sequences of three monokaryotic isolates of the white-rot basidiomycete fungus Dichomitus squalens.</title>
        <authorList>
            <consortium name="DOE Joint Genome Institute"/>
            <person name="Lopez S.C."/>
            <person name="Andreopoulos B."/>
            <person name="Pangilinan J."/>
            <person name="Lipzen A."/>
            <person name="Riley R."/>
            <person name="Ahrendt S."/>
            <person name="Ng V."/>
            <person name="Barry K."/>
            <person name="Daum C."/>
            <person name="Grigoriev I.V."/>
            <person name="Hilden K.S."/>
            <person name="Makela M.R."/>
            <person name="de Vries R.P."/>
        </authorList>
    </citation>
    <scope>NUCLEOTIDE SEQUENCE [LARGE SCALE GENOMIC DNA]</scope>
    <source>
        <strain evidence="2 3">CBS 464.89</strain>
    </source>
</reference>
<dbReference type="GO" id="GO:0042148">
    <property type="term" value="P:DNA strand invasion"/>
    <property type="evidence" value="ECO:0007669"/>
    <property type="project" value="TreeGrafter"/>
</dbReference>
<dbReference type="EMBL" id="ML145095">
    <property type="protein sequence ID" value="TBU61979.1"/>
    <property type="molecule type" value="Genomic_DNA"/>
</dbReference>
<feature type="region of interest" description="Disordered" evidence="1">
    <location>
        <begin position="294"/>
        <end position="319"/>
    </location>
</feature>
<name>A0A4Q9Q474_9APHY</name>
<dbReference type="GO" id="GO:0005815">
    <property type="term" value="C:microtubule organizing center"/>
    <property type="evidence" value="ECO:0007669"/>
    <property type="project" value="TreeGrafter"/>
</dbReference>
<keyword evidence="3" id="KW-1185">Reference proteome</keyword>
<accession>A0A4Q9Q474</accession>
<dbReference type="CDD" id="cd19490">
    <property type="entry name" value="XRCC2"/>
    <property type="match status" value="1"/>
</dbReference>
<dbReference type="AlphaFoldDB" id="A0A4Q9Q474"/>
<dbReference type="PANTHER" id="PTHR46644:SF2">
    <property type="entry name" value="DNA REPAIR PROTEIN XRCC2"/>
    <property type="match status" value="1"/>
</dbReference>
<gene>
    <name evidence="2" type="ORF">BD310DRAFT_919363</name>
</gene>
<proteinExistence type="predicted"/>
<feature type="compositionally biased region" description="Basic and acidic residues" evidence="1">
    <location>
        <begin position="296"/>
        <end position="307"/>
    </location>
</feature>
<dbReference type="InterPro" id="IPR030547">
    <property type="entry name" value="XRCC2"/>
</dbReference>
<dbReference type="Proteomes" id="UP000292082">
    <property type="component" value="Unassembled WGS sequence"/>
</dbReference>
<evidence type="ECO:0000313" key="2">
    <source>
        <dbReference type="EMBL" id="TBU61979.1"/>
    </source>
</evidence>